<dbReference type="AlphaFoldDB" id="A0AAV9XF33"/>
<reference evidence="3 4" key="1">
    <citation type="submission" date="2019-10" db="EMBL/GenBank/DDBJ databases">
        <authorList>
            <person name="Palmer J.M."/>
        </authorList>
    </citation>
    <scope>NUCLEOTIDE SEQUENCE [LARGE SCALE GENOMIC DNA]</scope>
    <source>
        <strain evidence="3 4">TWF694</strain>
    </source>
</reference>
<dbReference type="EMBL" id="JAVHJO010000004">
    <property type="protein sequence ID" value="KAK6540715.1"/>
    <property type="molecule type" value="Genomic_DNA"/>
</dbReference>
<evidence type="ECO:0000256" key="2">
    <source>
        <dbReference type="SAM" id="SignalP"/>
    </source>
</evidence>
<protein>
    <submittedName>
        <fullName evidence="3">Uncharacterized protein</fullName>
    </submittedName>
</protein>
<proteinExistence type="predicted"/>
<keyword evidence="1" id="KW-0175">Coiled coil</keyword>
<comment type="caution">
    <text evidence="3">The sequence shown here is derived from an EMBL/GenBank/DDBJ whole genome shotgun (WGS) entry which is preliminary data.</text>
</comment>
<feature type="chain" id="PRO_5043810407" evidence="2">
    <location>
        <begin position="20"/>
        <end position="124"/>
    </location>
</feature>
<name>A0AAV9XF33_9PEZI</name>
<keyword evidence="2" id="KW-0732">Signal</keyword>
<gene>
    <name evidence="3" type="ORF">TWF694_008106</name>
</gene>
<feature type="signal peptide" evidence="2">
    <location>
        <begin position="1"/>
        <end position="19"/>
    </location>
</feature>
<dbReference type="Proteomes" id="UP001365542">
    <property type="component" value="Unassembled WGS sequence"/>
</dbReference>
<sequence length="124" mass="13323">MHFLNIIISLLAATSAVVALPSAAEATSELEILRRTIESLERRLSNVERTANIERRDTNVFAAIERRMADYEAGMASMERRASDCCGGGIVACNSACKATYDICVLQGKSTCTSALNTCQAKCG</sequence>
<organism evidence="3 4">
    <name type="scientific">Orbilia ellipsospora</name>
    <dbReference type="NCBI Taxonomy" id="2528407"/>
    <lineage>
        <taxon>Eukaryota</taxon>
        <taxon>Fungi</taxon>
        <taxon>Dikarya</taxon>
        <taxon>Ascomycota</taxon>
        <taxon>Pezizomycotina</taxon>
        <taxon>Orbiliomycetes</taxon>
        <taxon>Orbiliales</taxon>
        <taxon>Orbiliaceae</taxon>
        <taxon>Orbilia</taxon>
    </lineage>
</organism>
<accession>A0AAV9XF33</accession>
<evidence type="ECO:0000313" key="3">
    <source>
        <dbReference type="EMBL" id="KAK6540715.1"/>
    </source>
</evidence>
<feature type="coiled-coil region" evidence="1">
    <location>
        <begin position="23"/>
        <end position="81"/>
    </location>
</feature>
<evidence type="ECO:0000256" key="1">
    <source>
        <dbReference type="SAM" id="Coils"/>
    </source>
</evidence>
<evidence type="ECO:0000313" key="4">
    <source>
        <dbReference type="Proteomes" id="UP001365542"/>
    </source>
</evidence>
<keyword evidence="4" id="KW-1185">Reference proteome</keyword>